<name>A0A845MH06_9PROT</name>
<dbReference type="Gene3D" id="3.40.50.10540">
    <property type="entry name" value="Crotonobetainyl-coa:carnitine coa-transferase, domain 1"/>
    <property type="match status" value="1"/>
</dbReference>
<dbReference type="InterPro" id="IPR003673">
    <property type="entry name" value="CoA-Trfase_fam_III"/>
</dbReference>
<proteinExistence type="predicted"/>
<dbReference type="InterPro" id="IPR050483">
    <property type="entry name" value="CoA-transferase_III_domain"/>
</dbReference>
<evidence type="ECO:0000313" key="3">
    <source>
        <dbReference type="Proteomes" id="UP000445696"/>
    </source>
</evidence>
<keyword evidence="1 2" id="KW-0808">Transferase</keyword>
<reference evidence="2 3" key="1">
    <citation type="journal article" date="2014" name="Int. J. Syst. Evol. Microbiol.">
        <title>Sneathiella chungangensis sp. nov., isolated from a marine sand, and emended description of the genus Sneathiella.</title>
        <authorList>
            <person name="Siamphan C."/>
            <person name="Kim H."/>
            <person name="Lee J.S."/>
            <person name="Kim W."/>
        </authorList>
    </citation>
    <scope>NUCLEOTIDE SEQUENCE [LARGE SCALE GENOMIC DNA]</scope>
    <source>
        <strain evidence="2 3">KCTC 32476</strain>
    </source>
</reference>
<evidence type="ECO:0000313" key="2">
    <source>
        <dbReference type="EMBL" id="MZR22700.1"/>
    </source>
</evidence>
<dbReference type="Pfam" id="PF02515">
    <property type="entry name" value="CoA_transf_3"/>
    <property type="match status" value="1"/>
</dbReference>
<dbReference type="AlphaFoldDB" id="A0A845MH06"/>
<comment type="caution">
    <text evidence="2">The sequence shown here is derived from an EMBL/GenBank/DDBJ whole genome shotgun (WGS) entry which is preliminary data.</text>
</comment>
<dbReference type="InterPro" id="IPR044855">
    <property type="entry name" value="CoA-Trfase_III_dom3_sf"/>
</dbReference>
<dbReference type="SUPFAM" id="SSF89796">
    <property type="entry name" value="CoA-transferase family III (CaiB/BaiF)"/>
    <property type="match status" value="1"/>
</dbReference>
<dbReference type="OrthoDB" id="9806585at2"/>
<sequence>MDSFMIKRFSPLAGLKVIDLSKVLAGPVCTQYLGDLGADVIKIEPCEGGDDTRSWPPIDGYDGAVFLSCNRNKRSLALDLKTGPGKKILRKLVAKSDIFVESFRTGVTQRLGIDYDSMKQIKPDLIYASISGFGRSGPLANSPGYDVMIQAFSGIMSITGEKGGAPARSAFSPLDQTTGIHTALGILAALRHRDQTGQGQLIETSLYETALSFLSYTAQGYWTDGRVPERAGSGHDSLCPYQAFIASDGYILIACGNDKLWQKLCKALGFDDIASDPRYATNVARVARFDETVRLVADEIVKKTVSEWTEILSDAGVPNSPIHNVSEALQHPQAVAREMIENLPHPAAGNVKGISMPVLFAGYSRRPRSAPPLLGENSVEILREIEVSEEETNTLLAHGIIRVTEANSEI</sequence>
<dbReference type="Proteomes" id="UP000445696">
    <property type="component" value="Unassembled WGS sequence"/>
</dbReference>
<dbReference type="PANTHER" id="PTHR48207:SF3">
    <property type="entry name" value="SUCCINATE--HYDROXYMETHYLGLUTARATE COA-TRANSFERASE"/>
    <property type="match status" value="1"/>
</dbReference>
<keyword evidence="3" id="KW-1185">Reference proteome</keyword>
<gene>
    <name evidence="2" type="ORF">GQF03_10175</name>
</gene>
<dbReference type="PANTHER" id="PTHR48207">
    <property type="entry name" value="SUCCINATE--HYDROXYMETHYLGLUTARATE COA-TRANSFERASE"/>
    <property type="match status" value="1"/>
</dbReference>
<organism evidence="2 3">
    <name type="scientific">Sneathiella chungangensis</name>
    <dbReference type="NCBI Taxonomy" id="1418234"/>
    <lineage>
        <taxon>Bacteria</taxon>
        <taxon>Pseudomonadati</taxon>
        <taxon>Pseudomonadota</taxon>
        <taxon>Alphaproteobacteria</taxon>
        <taxon>Sneathiellales</taxon>
        <taxon>Sneathiellaceae</taxon>
        <taxon>Sneathiella</taxon>
    </lineage>
</organism>
<dbReference type="GO" id="GO:0008410">
    <property type="term" value="F:CoA-transferase activity"/>
    <property type="evidence" value="ECO:0007669"/>
    <property type="project" value="TreeGrafter"/>
</dbReference>
<accession>A0A845MH06</accession>
<protein>
    <submittedName>
        <fullName evidence="2">CoA transferase</fullName>
    </submittedName>
</protein>
<dbReference type="Gene3D" id="3.30.1540.10">
    <property type="entry name" value="formyl-coa transferase, domain 3"/>
    <property type="match status" value="1"/>
</dbReference>
<dbReference type="InterPro" id="IPR023606">
    <property type="entry name" value="CoA-Trfase_III_dom_1_sf"/>
</dbReference>
<dbReference type="EMBL" id="WTVA01000004">
    <property type="protein sequence ID" value="MZR22700.1"/>
    <property type="molecule type" value="Genomic_DNA"/>
</dbReference>
<evidence type="ECO:0000256" key="1">
    <source>
        <dbReference type="ARBA" id="ARBA00022679"/>
    </source>
</evidence>